<name>A0ABX2JH25_9SPHN</name>
<dbReference type="RefSeq" id="WP_174191818.1">
    <property type="nucleotide sequence ID" value="NZ_JABULH010000001.1"/>
</dbReference>
<gene>
    <name evidence="1" type="ORF">HRV97_00860</name>
</gene>
<sequence length="164" mass="18184">MARTITALFDTRADAEAGGARLRQAGVDASNVHVHDQGTHKTSGDYSTHEDRGLWASIKHAFLPDEDRHTYEEGIRRGGFLLTADVDDDRTSTAVDALENANAVDLDARSQQWREDGWDYPATQVGAFGRVDGADEQYGIRDPEYDGSRYRSYAAGTARRTDEF</sequence>
<evidence type="ECO:0000313" key="2">
    <source>
        <dbReference type="Proteomes" id="UP000621447"/>
    </source>
</evidence>
<keyword evidence="2" id="KW-1185">Reference proteome</keyword>
<dbReference type="EMBL" id="JABULH010000001">
    <property type="protein sequence ID" value="NTS63707.1"/>
    <property type="molecule type" value="Genomic_DNA"/>
</dbReference>
<evidence type="ECO:0008006" key="3">
    <source>
        <dbReference type="Google" id="ProtNLM"/>
    </source>
</evidence>
<dbReference type="Proteomes" id="UP000621447">
    <property type="component" value="Unassembled WGS sequence"/>
</dbReference>
<comment type="caution">
    <text evidence="1">The sequence shown here is derived from an EMBL/GenBank/DDBJ whole genome shotgun (WGS) entry which is preliminary data.</text>
</comment>
<evidence type="ECO:0000313" key="1">
    <source>
        <dbReference type="EMBL" id="NTS63707.1"/>
    </source>
</evidence>
<accession>A0ABX2JH25</accession>
<reference evidence="1 2" key="1">
    <citation type="submission" date="2020-06" db="EMBL/GenBank/DDBJ databases">
        <title>Sphingomonas hominis sp. nov., a member of the Sphingomonas, isolated from the hair of a 22-year-old girl.</title>
        <authorList>
            <person name="Zhang D.-F."/>
            <person name="Cui X.-W."/>
        </authorList>
    </citation>
    <scope>NUCLEOTIDE SEQUENCE [LARGE SCALE GENOMIC DNA]</scope>
    <source>
        <strain evidence="1 2">HHU CXW</strain>
    </source>
</reference>
<protein>
    <recommendedName>
        <fullName evidence="3">General stress protein 17M-like domain-containing protein</fullName>
    </recommendedName>
</protein>
<proteinExistence type="predicted"/>
<organism evidence="1 2">
    <name type="scientific">Sphingomonas hominis</name>
    <dbReference type="NCBI Taxonomy" id="2741495"/>
    <lineage>
        <taxon>Bacteria</taxon>
        <taxon>Pseudomonadati</taxon>
        <taxon>Pseudomonadota</taxon>
        <taxon>Alphaproteobacteria</taxon>
        <taxon>Sphingomonadales</taxon>
        <taxon>Sphingomonadaceae</taxon>
        <taxon>Sphingomonas</taxon>
    </lineage>
</organism>